<name>A0ABQ2VLB4_9ACTN</name>
<feature type="region of interest" description="Disordered" evidence="1">
    <location>
        <begin position="64"/>
        <end position="84"/>
    </location>
</feature>
<evidence type="ECO:0000259" key="2">
    <source>
        <dbReference type="PROSITE" id="PS50206"/>
    </source>
</evidence>
<dbReference type="InterPro" id="IPR001763">
    <property type="entry name" value="Rhodanese-like_dom"/>
</dbReference>
<dbReference type="CDD" id="cd00158">
    <property type="entry name" value="RHOD"/>
    <property type="match status" value="1"/>
</dbReference>
<evidence type="ECO:0000256" key="1">
    <source>
        <dbReference type="SAM" id="MobiDB-lite"/>
    </source>
</evidence>
<dbReference type="InterPro" id="IPR050229">
    <property type="entry name" value="GlpE_sulfurtransferase"/>
</dbReference>
<dbReference type="InterPro" id="IPR036873">
    <property type="entry name" value="Rhodanese-like_dom_sf"/>
</dbReference>
<sequence length="120" mass="12757">MFSIPRRSPARLTPQQAHRQTSDRQAVLCEVRELPEWQAGHAPRALHQPLSRLRAGAALPAAARGKPVVGISRSGDRPRTAAGHLAARGVEAADVVGGMTAWTRESLPVTGERGRMGGIA</sequence>
<comment type="caution">
    <text evidence="3">The sequence shown here is derived from an EMBL/GenBank/DDBJ whole genome shotgun (WGS) entry which is preliminary data.</text>
</comment>
<dbReference type="SUPFAM" id="SSF52821">
    <property type="entry name" value="Rhodanese/Cell cycle control phosphatase"/>
    <property type="match status" value="1"/>
</dbReference>
<evidence type="ECO:0000313" key="4">
    <source>
        <dbReference type="Proteomes" id="UP000654471"/>
    </source>
</evidence>
<feature type="domain" description="Rhodanese" evidence="2">
    <location>
        <begin position="22"/>
        <end position="111"/>
    </location>
</feature>
<dbReference type="EMBL" id="BMRP01000050">
    <property type="protein sequence ID" value="GGU96009.1"/>
    <property type="molecule type" value="Genomic_DNA"/>
</dbReference>
<accession>A0ABQ2VLB4</accession>
<gene>
    <name evidence="3" type="ORF">GCM10010211_73930</name>
</gene>
<reference evidence="4" key="1">
    <citation type="journal article" date="2019" name="Int. J. Syst. Evol. Microbiol.">
        <title>The Global Catalogue of Microorganisms (GCM) 10K type strain sequencing project: providing services to taxonomists for standard genome sequencing and annotation.</title>
        <authorList>
            <consortium name="The Broad Institute Genomics Platform"/>
            <consortium name="The Broad Institute Genome Sequencing Center for Infectious Disease"/>
            <person name="Wu L."/>
            <person name="Ma J."/>
        </authorList>
    </citation>
    <scope>NUCLEOTIDE SEQUENCE [LARGE SCALE GENOMIC DNA]</scope>
    <source>
        <strain evidence="4">JCM 3399</strain>
    </source>
</reference>
<keyword evidence="4" id="KW-1185">Reference proteome</keyword>
<organism evidence="3 4">
    <name type="scientific">Streptomyces albospinus</name>
    <dbReference type="NCBI Taxonomy" id="285515"/>
    <lineage>
        <taxon>Bacteria</taxon>
        <taxon>Bacillati</taxon>
        <taxon>Actinomycetota</taxon>
        <taxon>Actinomycetes</taxon>
        <taxon>Kitasatosporales</taxon>
        <taxon>Streptomycetaceae</taxon>
        <taxon>Streptomyces</taxon>
    </lineage>
</organism>
<dbReference type="SMART" id="SM00450">
    <property type="entry name" value="RHOD"/>
    <property type="match status" value="1"/>
</dbReference>
<dbReference type="PANTHER" id="PTHR43031:SF1">
    <property type="entry name" value="PYRIDINE NUCLEOTIDE-DISULPHIDE OXIDOREDUCTASE"/>
    <property type="match status" value="1"/>
</dbReference>
<dbReference type="Pfam" id="PF00581">
    <property type="entry name" value="Rhodanese"/>
    <property type="match status" value="1"/>
</dbReference>
<dbReference type="PROSITE" id="PS50206">
    <property type="entry name" value="RHODANESE_3"/>
    <property type="match status" value="1"/>
</dbReference>
<dbReference type="Proteomes" id="UP000654471">
    <property type="component" value="Unassembled WGS sequence"/>
</dbReference>
<protein>
    <submittedName>
        <fullName evidence="3">Sulfurtransferase</fullName>
    </submittedName>
</protein>
<feature type="region of interest" description="Disordered" evidence="1">
    <location>
        <begin position="1"/>
        <end position="24"/>
    </location>
</feature>
<dbReference type="Gene3D" id="3.40.250.10">
    <property type="entry name" value="Rhodanese-like domain"/>
    <property type="match status" value="1"/>
</dbReference>
<proteinExistence type="predicted"/>
<evidence type="ECO:0000313" key="3">
    <source>
        <dbReference type="EMBL" id="GGU96009.1"/>
    </source>
</evidence>
<dbReference type="PANTHER" id="PTHR43031">
    <property type="entry name" value="FAD-DEPENDENT OXIDOREDUCTASE"/>
    <property type="match status" value="1"/>
</dbReference>
<dbReference type="RefSeq" id="WP_189307623.1">
    <property type="nucleotide sequence ID" value="NZ_BMRP01000050.1"/>
</dbReference>